<evidence type="ECO:0000313" key="3">
    <source>
        <dbReference type="EMBL" id="MFC7333575.1"/>
    </source>
</evidence>
<dbReference type="Proteomes" id="UP001596456">
    <property type="component" value="Unassembled WGS sequence"/>
</dbReference>
<protein>
    <submittedName>
        <fullName evidence="3">Photosynthetic complex putative assembly protein PuhB</fullName>
    </submittedName>
</protein>
<name>A0ABW2KW64_9PROT</name>
<feature type="region of interest" description="Disordered" evidence="1">
    <location>
        <begin position="1"/>
        <end position="20"/>
    </location>
</feature>
<reference evidence="4" key="1">
    <citation type="journal article" date="2019" name="Int. J. Syst. Evol. Microbiol.">
        <title>The Global Catalogue of Microorganisms (GCM) 10K type strain sequencing project: providing services to taxonomists for standard genome sequencing and annotation.</title>
        <authorList>
            <consortium name="The Broad Institute Genomics Platform"/>
            <consortium name="The Broad Institute Genome Sequencing Center for Infectious Disease"/>
            <person name="Wu L."/>
            <person name="Ma J."/>
        </authorList>
    </citation>
    <scope>NUCLEOTIDE SEQUENCE [LARGE SCALE GENOMIC DNA]</scope>
    <source>
        <strain evidence="4">CGMCC 1.16275</strain>
    </source>
</reference>
<organism evidence="3 4">
    <name type="scientific">Rhodocista pekingensis</name>
    <dbReference type="NCBI Taxonomy" id="201185"/>
    <lineage>
        <taxon>Bacteria</taxon>
        <taxon>Pseudomonadati</taxon>
        <taxon>Pseudomonadota</taxon>
        <taxon>Alphaproteobacteria</taxon>
        <taxon>Rhodospirillales</taxon>
        <taxon>Azospirillaceae</taxon>
        <taxon>Rhodocista</taxon>
    </lineage>
</organism>
<accession>A0ABW2KW64</accession>
<dbReference type="InterPro" id="IPR054839">
    <property type="entry name" value="puhB_PGC"/>
</dbReference>
<dbReference type="NCBIfam" id="NF040894">
    <property type="entry name" value="puhB_PGC"/>
    <property type="match status" value="1"/>
</dbReference>
<feature type="compositionally biased region" description="Low complexity" evidence="1">
    <location>
        <begin position="239"/>
        <end position="248"/>
    </location>
</feature>
<evidence type="ECO:0000256" key="1">
    <source>
        <dbReference type="SAM" id="MobiDB-lite"/>
    </source>
</evidence>
<evidence type="ECO:0000313" key="4">
    <source>
        <dbReference type="Proteomes" id="UP001596456"/>
    </source>
</evidence>
<keyword evidence="2" id="KW-0812">Transmembrane</keyword>
<keyword evidence="2" id="KW-1133">Transmembrane helix</keyword>
<feature type="compositionally biased region" description="Low complexity" evidence="1">
    <location>
        <begin position="199"/>
        <end position="229"/>
    </location>
</feature>
<dbReference type="RefSeq" id="WP_377358738.1">
    <property type="nucleotide sequence ID" value="NZ_JBHTCM010000010.1"/>
</dbReference>
<comment type="caution">
    <text evidence="3">The sequence shown here is derived from an EMBL/GenBank/DDBJ whole genome shotgun (WGS) entry which is preliminary data.</text>
</comment>
<keyword evidence="2" id="KW-0472">Membrane</keyword>
<dbReference type="EMBL" id="JBHTCM010000010">
    <property type="protein sequence ID" value="MFC7333575.1"/>
    <property type="molecule type" value="Genomic_DNA"/>
</dbReference>
<feature type="region of interest" description="Disordered" evidence="1">
    <location>
        <begin position="199"/>
        <end position="262"/>
    </location>
</feature>
<feature type="transmembrane region" description="Helical" evidence="2">
    <location>
        <begin position="40"/>
        <end position="60"/>
    </location>
</feature>
<keyword evidence="4" id="KW-1185">Reference proteome</keyword>
<feature type="transmembrane region" description="Helical" evidence="2">
    <location>
        <begin position="72"/>
        <end position="94"/>
    </location>
</feature>
<gene>
    <name evidence="3" type="primary">puhB</name>
    <name evidence="3" type="ORF">ACFQPS_10415</name>
</gene>
<proteinExistence type="predicted"/>
<evidence type="ECO:0000256" key="2">
    <source>
        <dbReference type="SAM" id="Phobius"/>
    </source>
</evidence>
<sequence length="262" mass="26965">MMEHEDEPVRGLPAPLPSGESQLWQGGPNWRALARRAYHVQAVSLYFVLLMAWSVTSTLVDGGTVGAAVRGALWLLPLGVAAIAILILLAWLSARSTLFTVTSRRIIIRTGVALPVVLNLPYKVVGSAGLKVYADGTGDIPLSITGKNRVSYMVTWPYVRPWRIGNPEPMLRAIPDAATVGRLLADALAAAAAEAAAQQPANEQPVAVPTAPAPVPAGAGQAGPSAVAPEGGAATGIESTDTTSTDTDAQPAIAAAVGSARA</sequence>